<dbReference type="Proteomes" id="UP001285154">
    <property type="component" value="Unassembled WGS sequence"/>
</dbReference>
<organism evidence="1 2">
    <name type="scientific">Mesorhizobium vachelliae</name>
    <dbReference type="NCBI Taxonomy" id="3072309"/>
    <lineage>
        <taxon>Bacteria</taxon>
        <taxon>Pseudomonadati</taxon>
        <taxon>Pseudomonadota</taxon>
        <taxon>Alphaproteobacteria</taxon>
        <taxon>Hyphomicrobiales</taxon>
        <taxon>Phyllobacteriaceae</taxon>
        <taxon>Mesorhizobium</taxon>
    </lineage>
</organism>
<protein>
    <submittedName>
        <fullName evidence="1">Uncharacterized protein</fullName>
    </submittedName>
</protein>
<dbReference type="EMBL" id="JAVIIQ010000007">
    <property type="protein sequence ID" value="MDX8533079.1"/>
    <property type="molecule type" value="Genomic_DNA"/>
</dbReference>
<reference evidence="1 2" key="1">
    <citation type="submission" date="2023-08" db="EMBL/GenBank/DDBJ databases">
        <title>Implementing the SeqCode for naming new Mesorhizobium species isolated from Vachellia karroo root nodules.</title>
        <authorList>
            <person name="Van Lill M."/>
        </authorList>
    </citation>
    <scope>NUCLEOTIDE SEQUENCE [LARGE SCALE GENOMIC DNA]</scope>
    <source>
        <strain evidence="1 2">VK25D</strain>
    </source>
</reference>
<accession>A0ABU5A986</accession>
<keyword evidence="2" id="KW-1185">Reference proteome</keyword>
<proteinExistence type="predicted"/>
<sequence>MQLAVGVLDFQLPGRFELASQFEQPSRSWFVGNGFKCDSQVLIQR</sequence>
<name>A0ABU5A986_9HYPH</name>
<evidence type="ECO:0000313" key="1">
    <source>
        <dbReference type="EMBL" id="MDX8533079.1"/>
    </source>
</evidence>
<evidence type="ECO:0000313" key="2">
    <source>
        <dbReference type="Proteomes" id="UP001285154"/>
    </source>
</evidence>
<dbReference type="RefSeq" id="WP_320249728.1">
    <property type="nucleotide sequence ID" value="NZ_JAVIIQ010000007.1"/>
</dbReference>
<comment type="caution">
    <text evidence="1">The sequence shown here is derived from an EMBL/GenBank/DDBJ whole genome shotgun (WGS) entry which is preliminary data.</text>
</comment>
<gene>
    <name evidence="1" type="ORF">RFM42_18970</name>
</gene>